<feature type="compositionally biased region" description="Basic and acidic residues" evidence="6">
    <location>
        <begin position="299"/>
        <end position="315"/>
    </location>
</feature>
<dbReference type="GO" id="GO:0016020">
    <property type="term" value="C:membrane"/>
    <property type="evidence" value="ECO:0007669"/>
    <property type="project" value="UniProtKB-SubCell"/>
</dbReference>
<protein>
    <submittedName>
        <fullName evidence="8">Integral membrane protein</fullName>
    </submittedName>
</protein>
<dbReference type="HOGENOM" id="CLU_036918_1_0_1"/>
<gene>
    <name evidence="8" type="ORF">F503_05741</name>
</gene>
<evidence type="ECO:0000256" key="1">
    <source>
        <dbReference type="ARBA" id="ARBA00004141"/>
    </source>
</evidence>
<evidence type="ECO:0000256" key="5">
    <source>
        <dbReference type="ARBA" id="ARBA00023136"/>
    </source>
</evidence>
<dbReference type="Proteomes" id="UP000016923">
    <property type="component" value="Unassembled WGS sequence"/>
</dbReference>
<evidence type="ECO:0000256" key="3">
    <source>
        <dbReference type="ARBA" id="ARBA00022692"/>
    </source>
</evidence>
<keyword evidence="4 7" id="KW-1133">Transmembrane helix</keyword>
<evidence type="ECO:0000256" key="4">
    <source>
        <dbReference type="ARBA" id="ARBA00022989"/>
    </source>
</evidence>
<feature type="region of interest" description="Disordered" evidence="6">
    <location>
        <begin position="299"/>
        <end position="322"/>
    </location>
</feature>
<reference evidence="8 9" key="1">
    <citation type="journal article" date="2013" name="BMC Genomics">
        <title>The genome and transcriptome of the pine saprophyte Ophiostoma piceae, and a comparison with the bark beetle-associated pine pathogen Grosmannia clavigera.</title>
        <authorList>
            <person name="Haridas S."/>
            <person name="Wang Y."/>
            <person name="Lim L."/>
            <person name="Massoumi Alamouti S."/>
            <person name="Jackman S."/>
            <person name="Docking R."/>
            <person name="Robertson G."/>
            <person name="Birol I."/>
            <person name="Bohlmann J."/>
            <person name="Breuil C."/>
        </authorList>
    </citation>
    <scope>NUCLEOTIDE SEQUENCE [LARGE SCALE GENOMIC DNA]</scope>
    <source>
        <strain evidence="8 9">UAMH 11346</strain>
    </source>
</reference>
<dbReference type="eggNOG" id="KOG4491">
    <property type="taxonomic scope" value="Eukaryota"/>
</dbReference>
<dbReference type="EMBL" id="KE148146">
    <property type="protein sequence ID" value="EPE10646.1"/>
    <property type="molecule type" value="Genomic_DNA"/>
</dbReference>
<accession>S3CEY5</accession>
<dbReference type="OMA" id="MSSFACC"/>
<dbReference type="Pfam" id="PF01940">
    <property type="entry name" value="DUF92"/>
    <property type="match status" value="1"/>
</dbReference>
<evidence type="ECO:0000313" key="8">
    <source>
        <dbReference type="EMBL" id="EPE10646.1"/>
    </source>
</evidence>
<keyword evidence="3 7" id="KW-0812">Transmembrane</keyword>
<keyword evidence="9" id="KW-1185">Reference proteome</keyword>
<feature type="transmembrane region" description="Helical" evidence="7">
    <location>
        <begin position="249"/>
        <end position="271"/>
    </location>
</feature>
<evidence type="ECO:0000256" key="7">
    <source>
        <dbReference type="SAM" id="Phobius"/>
    </source>
</evidence>
<feature type="transmembrane region" description="Helical" evidence="7">
    <location>
        <begin position="340"/>
        <end position="360"/>
    </location>
</feature>
<sequence length="370" mass="38977">MKAIVAVPATLALVYRAYSKKSLTTGGIVAAALTAVAHAVHPWNMPFVLLIVFFLAGTRATHVKENIKAQLTVPAAGPSASGGEGPRTHVQVFANSLVASILTLLHAYQLRLRKQAMLAVYAGTASPDIDAANIGSLCYSWGGDLLVIGIIANYAAVSADTFSSELGILSKSAPRLITSLTLRKVPRGTNGGVTLVGLGAGLLGSITIVTTSMVFLPMCTTNTTTDARLFGKAAAAASAGWSVTDRRTLMVFLTVWGLLGSVLDSVLGGLFQRSVKDVRSGKIVEGNGGERVIVTETPGEHMHGTSRDVDAEPKRRPSFGDVKPSRVVENGWDLFDNNDVNFLMAFTMSVSAMATAGWYWGIPLSSVFKP</sequence>
<proteinExistence type="inferred from homology"/>
<comment type="similarity">
    <text evidence="2">Belongs to the TMEM19 family.</text>
</comment>
<dbReference type="AlphaFoldDB" id="S3CEY5"/>
<feature type="transmembrane region" description="Helical" evidence="7">
    <location>
        <begin position="193"/>
        <end position="216"/>
    </location>
</feature>
<dbReference type="OrthoDB" id="30881at2759"/>
<keyword evidence="5 7" id="KW-0472">Membrane</keyword>
<dbReference type="STRING" id="1262450.S3CEY5"/>
<organism evidence="8 9">
    <name type="scientific">Ophiostoma piceae (strain UAMH 11346)</name>
    <name type="common">Sap stain fungus</name>
    <dbReference type="NCBI Taxonomy" id="1262450"/>
    <lineage>
        <taxon>Eukaryota</taxon>
        <taxon>Fungi</taxon>
        <taxon>Dikarya</taxon>
        <taxon>Ascomycota</taxon>
        <taxon>Pezizomycotina</taxon>
        <taxon>Sordariomycetes</taxon>
        <taxon>Sordariomycetidae</taxon>
        <taxon>Ophiostomatales</taxon>
        <taxon>Ophiostomataceae</taxon>
        <taxon>Ophiostoma</taxon>
    </lineage>
</organism>
<evidence type="ECO:0000256" key="2">
    <source>
        <dbReference type="ARBA" id="ARBA00009012"/>
    </source>
</evidence>
<name>S3CEY5_OPHP1</name>
<dbReference type="VEuPathDB" id="FungiDB:F503_05741"/>
<evidence type="ECO:0000256" key="6">
    <source>
        <dbReference type="SAM" id="MobiDB-lite"/>
    </source>
</evidence>
<dbReference type="PANTHER" id="PTHR13353:SF5">
    <property type="entry name" value="TRANSMEMBRANE PROTEIN 19"/>
    <property type="match status" value="1"/>
</dbReference>
<dbReference type="InterPro" id="IPR002794">
    <property type="entry name" value="DUF92_TMEM19"/>
</dbReference>
<dbReference type="PANTHER" id="PTHR13353">
    <property type="entry name" value="TRANSMEMBRANE PROTEIN 19"/>
    <property type="match status" value="1"/>
</dbReference>
<comment type="subcellular location">
    <subcellularLocation>
        <location evidence="1">Membrane</location>
        <topology evidence="1">Multi-pass membrane protein</topology>
    </subcellularLocation>
</comment>
<evidence type="ECO:0000313" key="9">
    <source>
        <dbReference type="Proteomes" id="UP000016923"/>
    </source>
</evidence>
<feature type="transmembrane region" description="Helical" evidence="7">
    <location>
        <begin position="43"/>
        <end position="61"/>
    </location>
</feature>